<dbReference type="OrthoDB" id="2358844at2759"/>
<keyword evidence="3" id="KW-1185">Reference proteome</keyword>
<reference evidence="2" key="1">
    <citation type="submission" date="2021-06" db="EMBL/GenBank/DDBJ databases">
        <authorList>
            <person name="Kallberg Y."/>
            <person name="Tangrot J."/>
            <person name="Rosling A."/>
        </authorList>
    </citation>
    <scope>NUCLEOTIDE SEQUENCE</scope>
    <source>
        <strain evidence="2">FL966</strain>
    </source>
</reference>
<accession>A0A9N9E924</accession>
<evidence type="ECO:0000313" key="2">
    <source>
        <dbReference type="EMBL" id="CAG8665096.1"/>
    </source>
</evidence>
<name>A0A9N9E924_9GLOM</name>
<sequence length="235" mass="27330">MDSIPLSQKRFSNSKRPYFTPRFSPPTELHEEYYRKINIHYSPPLIPNSSFNAITNKRIFPMSHYQNTETSDNVATEMSEMSDTSYLKTKNDKIFRKTLKNKLRKEINNYKADLKTLSNERDKISNCYVAIATLERMIKTKNPSNGFREGVYEVLKALSTNPGDNMNLTNQIISTMLEIIIKIWQDKGFGRCAICKFGVVIESTSDVNNLWDTPSWARCTFPTLIDIMVRYRYYG</sequence>
<evidence type="ECO:0000256" key="1">
    <source>
        <dbReference type="SAM" id="Coils"/>
    </source>
</evidence>
<feature type="coiled-coil region" evidence="1">
    <location>
        <begin position="100"/>
        <end position="127"/>
    </location>
</feature>
<gene>
    <name evidence="2" type="ORF">CPELLU_LOCUS9989</name>
</gene>
<dbReference type="EMBL" id="CAJVQA010007993">
    <property type="protein sequence ID" value="CAG8665096.1"/>
    <property type="molecule type" value="Genomic_DNA"/>
</dbReference>
<organism evidence="2 3">
    <name type="scientific">Cetraspora pellucida</name>
    <dbReference type="NCBI Taxonomy" id="1433469"/>
    <lineage>
        <taxon>Eukaryota</taxon>
        <taxon>Fungi</taxon>
        <taxon>Fungi incertae sedis</taxon>
        <taxon>Mucoromycota</taxon>
        <taxon>Glomeromycotina</taxon>
        <taxon>Glomeromycetes</taxon>
        <taxon>Diversisporales</taxon>
        <taxon>Gigasporaceae</taxon>
        <taxon>Cetraspora</taxon>
    </lineage>
</organism>
<proteinExistence type="predicted"/>
<evidence type="ECO:0000313" key="3">
    <source>
        <dbReference type="Proteomes" id="UP000789759"/>
    </source>
</evidence>
<comment type="caution">
    <text evidence="2">The sequence shown here is derived from an EMBL/GenBank/DDBJ whole genome shotgun (WGS) entry which is preliminary data.</text>
</comment>
<keyword evidence="1" id="KW-0175">Coiled coil</keyword>
<protein>
    <submittedName>
        <fullName evidence="2">21747_t:CDS:1</fullName>
    </submittedName>
</protein>
<dbReference type="Proteomes" id="UP000789759">
    <property type="component" value="Unassembled WGS sequence"/>
</dbReference>
<dbReference type="AlphaFoldDB" id="A0A9N9E924"/>